<name>A0A3B0QTI3_9ZZZZ</name>
<evidence type="ECO:0000259" key="7">
    <source>
        <dbReference type="Pfam" id="PF00590"/>
    </source>
</evidence>
<dbReference type="EC" id="2.1.1.271" evidence="8"/>
<keyword evidence="5 8" id="KW-0808">Transferase</keyword>
<dbReference type="PROSITE" id="PS00839">
    <property type="entry name" value="SUMT_1"/>
    <property type="match status" value="1"/>
</dbReference>
<dbReference type="InterPro" id="IPR035996">
    <property type="entry name" value="4pyrrol_Methylase_sf"/>
</dbReference>
<dbReference type="Gene3D" id="3.30.950.10">
    <property type="entry name" value="Methyltransferase, Cobalt-precorrin-4 Transmethylase, Domain 2"/>
    <property type="match status" value="1"/>
</dbReference>
<dbReference type="PANTHER" id="PTHR45790">
    <property type="entry name" value="SIROHEME SYNTHASE-RELATED"/>
    <property type="match status" value="1"/>
</dbReference>
<dbReference type="InterPro" id="IPR050161">
    <property type="entry name" value="Siro_Cobalamin_biosynth"/>
</dbReference>
<dbReference type="GO" id="GO:0046026">
    <property type="term" value="F:precorrin-4 C11-methyltransferase activity"/>
    <property type="evidence" value="ECO:0007669"/>
    <property type="project" value="InterPro"/>
</dbReference>
<dbReference type="InterPro" id="IPR014776">
    <property type="entry name" value="4pyrrole_Mease_sub2"/>
</dbReference>
<dbReference type="Gene3D" id="3.40.1010.10">
    <property type="entry name" value="Cobalt-precorrin-4 Transmethylase, Domain 1"/>
    <property type="match status" value="1"/>
</dbReference>
<dbReference type="GO" id="GO:0032259">
    <property type="term" value="P:methylation"/>
    <property type="evidence" value="ECO:0007669"/>
    <property type="project" value="UniProtKB-KW"/>
</dbReference>
<evidence type="ECO:0000256" key="6">
    <source>
        <dbReference type="ARBA" id="ARBA00022691"/>
    </source>
</evidence>
<protein>
    <submittedName>
        <fullName evidence="8">Cobalt-precorrin-4 C(11)-methyltransferase</fullName>
        <ecNumber evidence="8">2.1.1.271</ecNumber>
    </submittedName>
</protein>
<evidence type="ECO:0000256" key="4">
    <source>
        <dbReference type="ARBA" id="ARBA00022603"/>
    </source>
</evidence>
<sequence>MKVRFIGAGPGDPKLITIKGKEAIESAGVVVYAGSLVNKEILQYATAAETDIHDSAGMDLEDTEAIFKDAQERGLDLARVHTGDPSIYGAINEQMAILDRLGIEYEVIPGVSSFQAAAATLCQELTLPELCQTITLTRAAGRTPVPEKEALAEIVKTTPTLVLFLSVSMLDDITPTLVAEYGEDAPVAVVYRASWPDEKIVKGTLSNIAKKTKAAEIKKTALIIVGKVLDKEAAKSLLYDKGFSHGYRKSK</sequence>
<evidence type="ECO:0000256" key="5">
    <source>
        <dbReference type="ARBA" id="ARBA00022679"/>
    </source>
</evidence>
<dbReference type="SUPFAM" id="SSF53790">
    <property type="entry name" value="Tetrapyrrole methylase"/>
    <property type="match status" value="1"/>
</dbReference>
<evidence type="ECO:0000256" key="3">
    <source>
        <dbReference type="ARBA" id="ARBA00022573"/>
    </source>
</evidence>
<gene>
    <name evidence="8" type="ORF">MNBD_DELTA01-682</name>
</gene>
<dbReference type="UniPathway" id="UPA00148"/>
<dbReference type="AlphaFoldDB" id="A0A3B0QTI3"/>
<evidence type="ECO:0000313" key="8">
    <source>
        <dbReference type="EMBL" id="VAV83027.1"/>
    </source>
</evidence>
<organism evidence="8">
    <name type="scientific">hydrothermal vent metagenome</name>
    <dbReference type="NCBI Taxonomy" id="652676"/>
    <lineage>
        <taxon>unclassified sequences</taxon>
        <taxon>metagenomes</taxon>
        <taxon>ecological metagenomes</taxon>
    </lineage>
</organism>
<dbReference type="InterPro" id="IPR000878">
    <property type="entry name" value="4pyrrol_Mease"/>
</dbReference>
<dbReference type="InterPro" id="IPR014777">
    <property type="entry name" value="4pyrrole_Mease_sub1"/>
</dbReference>
<dbReference type="EMBL" id="UOEA01000034">
    <property type="protein sequence ID" value="VAV83027.1"/>
    <property type="molecule type" value="Genomic_DNA"/>
</dbReference>
<evidence type="ECO:0000256" key="1">
    <source>
        <dbReference type="ARBA" id="ARBA00004953"/>
    </source>
</evidence>
<dbReference type="PANTHER" id="PTHR45790:SF4">
    <property type="entry name" value="COBALT-PRECORRIN-4 C(11)-METHYLTRANSFERASE"/>
    <property type="match status" value="1"/>
</dbReference>
<reference evidence="8" key="1">
    <citation type="submission" date="2018-06" db="EMBL/GenBank/DDBJ databases">
        <authorList>
            <person name="Zhirakovskaya E."/>
        </authorList>
    </citation>
    <scope>NUCLEOTIDE SEQUENCE</scope>
</reference>
<dbReference type="CDD" id="cd11641">
    <property type="entry name" value="Precorrin-4_C11-MT"/>
    <property type="match status" value="1"/>
</dbReference>
<comment type="pathway">
    <text evidence="1">Cofactor biosynthesis; adenosylcobalamin biosynthesis.</text>
</comment>
<dbReference type="NCBIfam" id="TIGR01465">
    <property type="entry name" value="cobM_cbiF"/>
    <property type="match status" value="1"/>
</dbReference>
<dbReference type="InterPro" id="IPR003043">
    <property type="entry name" value="Uropor_MeTrfase_CS"/>
</dbReference>
<comment type="similarity">
    <text evidence="2">Belongs to the precorrin methyltransferase family.</text>
</comment>
<feature type="domain" description="Tetrapyrrole methylase" evidence="7">
    <location>
        <begin position="2"/>
        <end position="208"/>
    </location>
</feature>
<dbReference type="Pfam" id="PF00590">
    <property type="entry name" value="TP_methylase"/>
    <property type="match status" value="1"/>
</dbReference>
<keyword evidence="6" id="KW-0949">S-adenosyl-L-methionine</keyword>
<evidence type="ECO:0000256" key="2">
    <source>
        <dbReference type="ARBA" id="ARBA00005879"/>
    </source>
</evidence>
<accession>A0A3B0QTI3</accession>
<proteinExistence type="inferred from homology"/>
<keyword evidence="4 8" id="KW-0489">Methyltransferase</keyword>
<dbReference type="GO" id="GO:0009236">
    <property type="term" value="P:cobalamin biosynthetic process"/>
    <property type="evidence" value="ECO:0007669"/>
    <property type="project" value="UniProtKB-UniPathway"/>
</dbReference>
<keyword evidence="3" id="KW-0169">Cobalamin biosynthesis</keyword>
<dbReference type="InterPro" id="IPR006362">
    <property type="entry name" value="Cbl_synth_CobM/CibF"/>
</dbReference>